<keyword evidence="2" id="KW-1185">Reference proteome</keyword>
<evidence type="ECO:0000313" key="2">
    <source>
        <dbReference type="Proteomes" id="UP001519344"/>
    </source>
</evidence>
<dbReference type="RefSeq" id="WP_167066183.1">
    <property type="nucleotide sequence ID" value="NZ_JAAOZR010000045.1"/>
</dbReference>
<evidence type="ECO:0008006" key="3">
    <source>
        <dbReference type="Google" id="ProtNLM"/>
    </source>
</evidence>
<evidence type="ECO:0000313" key="1">
    <source>
        <dbReference type="EMBL" id="MBP1963229.1"/>
    </source>
</evidence>
<reference evidence="1 2" key="1">
    <citation type="submission" date="2021-03" db="EMBL/GenBank/DDBJ databases">
        <title>Genomic Encyclopedia of Type Strains, Phase IV (KMG-IV): sequencing the most valuable type-strain genomes for metagenomic binning, comparative biology and taxonomic classification.</title>
        <authorList>
            <person name="Goeker M."/>
        </authorList>
    </citation>
    <scope>NUCLEOTIDE SEQUENCE [LARGE SCALE GENOMIC DNA]</scope>
    <source>
        <strain evidence="1 2">DSM 24950</strain>
    </source>
</reference>
<dbReference type="EMBL" id="JAGGKV010000005">
    <property type="protein sequence ID" value="MBP1963229.1"/>
    <property type="molecule type" value="Genomic_DNA"/>
</dbReference>
<organism evidence="1 2">
    <name type="scientific">Paenibacillus aceris</name>
    <dbReference type="NCBI Taxonomy" id="869555"/>
    <lineage>
        <taxon>Bacteria</taxon>
        <taxon>Bacillati</taxon>
        <taxon>Bacillota</taxon>
        <taxon>Bacilli</taxon>
        <taxon>Bacillales</taxon>
        <taxon>Paenibacillaceae</taxon>
        <taxon>Paenibacillus</taxon>
    </lineage>
</organism>
<name>A0ABS4HX34_9BACL</name>
<dbReference type="Proteomes" id="UP001519344">
    <property type="component" value="Unassembled WGS sequence"/>
</dbReference>
<proteinExistence type="predicted"/>
<sequence length="81" mass="8842">MYGNYKDVQPGVGDILQGVVAGAIKDPTAPLKQYSALVNKALDTAIAKAKSEGAKVDRNDFTFSNWSADKNYLEQDYKSIK</sequence>
<accession>A0ABS4HX34</accession>
<gene>
    <name evidence="1" type="ORF">J2Z65_002445</name>
</gene>
<comment type="caution">
    <text evidence="1">The sequence shown here is derived from an EMBL/GenBank/DDBJ whole genome shotgun (WGS) entry which is preliminary data.</text>
</comment>
<protein>
    <recommendedName>
        <fullName evidence="3">ABC transporter substrate-binding protein</fullName>
    </recommendedName>
</protein>